<dbReference type="PRINTS" id="PR00081">
    <property type="entry name" value="GDHRDH"/>
</dbReference>
<name>A0ABQ6IE89_9MICO</name>
<dbReference type="PANTHER" id="PTHR42901">
    <property type="entry name" value="ALCOHOL DEHYDROGENASE"/>
    <property type="match status" value="1"/>
</dbReference>
<dbReference type="Pfam" id="PF00106">
    <property type="entry name" value="adh_short"/>
    <property type="match status" value="1"/>
</dbReference>
<protein>
    <submittedName>
        <fullName evidence="5">Short-chain dehydrogenase</fullName>
    </submittedName>
</protein>
<evidence type="ECO:0000313" key="6">
    <source>
        <dbReference type="Proteomes" id="UP001157125"/>
    </source>
</evidence>
<dbReference type="Gene3D" id="3.40.50.720">
    <property type="entry name" value="NAD(P)-binding Rossmann-like Domain"/>
    <property type="match status" value="1"/>
</dbReference>
<keyword evidence="6" id="KW-1185">Reference proteome</keyword>
<dbReference type="InterPro" id="IPR002347">
    <property type="entry name" value="SDR_fam"/>
</dbReference>
<organism evidence="5 6">
    <name type="scientific">Demequina litorisediminis</name>
    <dbReference type="NCBI Taxonomy" id="1849022"/>
    <lineage>
        <taxon>Bacteria</taxon>
        <taxon>Bacillati</taxon>
        <taxon>Actinomycetota</taxon>
        <taxon>Actinomycetes</taxon>
        <taxon>Micrococcales</taxon>
        <taxon>Demequinaceae</taxon>
        <taxon>Demequina</taxon>
    </lineage>
</organism>
<evidence type="ECO:0000313" key="5">
    <source>
        <dbReference type="EMBL" id="GMA35073.1"/>
    </source>
</evidence>
<sequence>MAKTAVITGASSGIGAASARALAADGWDVVIGARRVDRIEALAAEIGGTAIPLDVTDEASVDAFCAAIERCDLLLNNAGGAFGTASVAEADVDEWQRMYDVNVLGTLRMTKALLPALIASGDGQVITIGSIAAREPYEGGGGYNAAKHAVAALTRVLRLELIGQPVRVSEIDPGMVETEFSIVRFGGDEDKAAKVYEGVQPMTAEDIADAVRWVASRPKHVNIDQILMLATAQTSAKVVHREPVVRSARCSEMCGRVARTREGATRSRRTVGRARWCPGPPRG</sequence>
<gene>
    <name evidence="5" type="ORF">GCM10025876_12770</name>
</gene>
<reference evidence="6" key="1">
    <citation type="journal article" date="2019" name="Int. J. Syst. Evol. Microbiol.">
        <title>The Global Catalogue of Microorganisms (GCM) 10K type strain sequencing project: providing services to taxonomists for standard genome sequencing and annotation.</title>
        <authorList>
            <consortium name="The Broad Institute Genomics Platform"/>
            <consortium name="The Broad Institute Genome Sequencing Center for Infectious Disease"/>
            <person name="Wu L."/>
            <person name="Ma J."/>
        </authorList>
    </citation>
    <scope>NUCLEOTIDE SEQUENCE [LARGE SCALE GENOMIC DNA]</scope>
    <source>
        <strain evidence="6">NBRC 112299</strain>
    </source>
</reference>
<evidence type="ECO:0000256" key="1">
    <source>
        <dbReference type="ARBA" id="ARBA00006484"/>
    </source>
</evidence>
<dbReference type="SUPFAM" id="SSF51735">
    <property type="entry name" value="NAD(P)-binding Rossmann-fold domains"/>
    <property type="match status" value="1"/>
</dbReference>
<dbReference type="Proteomes" id="UP001157125">
    <property type="component" value="Unassembled WGS sequence"/>
</dbReference>
<keyword evidence="2" id="KW-0560">Oxidoreductase</keyword>
<dbReference type="PANTHER" id="PTHR42901:SF1">
    <property type="entry name" value="ALCOHOL DEHYDROGENASE"/>
    <property type="match status" value="1"/>
</dbReference>
<feature type="region of interest" description="Disordered" evidence="4">
    <location>
        <begin position="261"/>
        <end position="283"/>
    </location>
</feature>
<evidence type="ECO:0000256" key="3">
    <source>
        <dbReference type="RuleBase" id="RU000363"/>
    </source>
</evidence>
<evidence type="ECO:0000256" key="2">
    <source>
        <dbReference type="ARBA" id="ARBA00023002"/>
    </source>
</evidence>
<proteinExistence type="inferred from homology"/>
<dbReference type="InterPro" id="IPR020904">
    <property type="entry name" value="Sc_DH/Rdtase_CS"/>
</dbReference>
<dbReference type="EMBL" id="BSUN01000001">
    <property type="protein sequence ID" value="GMA35073.1"/>
    <property type="molecule type" value="Genomic_DNA"/>
</dbReference>
<comment type="caution">
    <text evidence="5">The sequence shown here is derived from an EMBL/GenBank/DDBJ whole genome shotgun (WGS) entry which is preliminary data.</text>
</comment>
<comment type="similarity">
    <text evidence="1 3">Belongs to the short-chain dehydrogenases/reductases (SDR) family.</text>
</comment>
<dbReference type="InterPro" id="IPR036291">
    <property type="entry name" value="NAD(P)-bd_dom_sf"/>
</dbReference>
<evidence type="ECO:0000256" key="4">
    <source>
        <dbReference type="SAM" id="MobiDB-lite"/>
    </source>
</evidence>
<dbReference type="PRINTS" id="PR00080">
    <property type="entry name" value="SDRFAMILY"/>
</dbReference>
<dbReference type="PROSITE" id="PS00061">
    <property type="entry name" value="ADH_SHORT"/>
    <property type="match status" value="1"/>
</dbReference>
<dbReference type="RefSeq" id="WP_284327742.1">
    <property type="nucleotide sequence ID" value="NZ_BSUN01000001.1"/>
</dbReference>
<accession>A0ABQ6IE89</accession>